<accession>A0A844ZRH6</accession>
<organism evidence="1 2">
    <name type="scientific">Pontixanthobacter aquaemixtae</name>
    <dbReference type="NCBI Taxonomy" id="1958940"/>
    <lineage>
        <taxon>Bacteria</taxon>
        <taxon>Pseudomonadati</taxon>
        <taxon>Pseudomonadota</taxon>
        <taxon>Alphaproteobacteria</taxon>
        <taxon>Sphingomonadales</taxon>
        <taxon>Erythrobacteraceae</taxon>
        <taxon>Pontixanthobacter</taxon>
    </lineage>
</organism>
<proteinExistence type="predicted"/>
<reference evidence="1 2" key="1">
    <citation type="submission" date="2019-12" db="EMBL/GenBank/DDBJ databases">
        <title>Genomic-based taxomic classification of the family Erythrobacteraceae.</title>
        <authorList>
            <person name="Xu L."/>
        </authorList>
    </citation>
    <scope>NUCLEOTIDE SEQUENCE [LARGE SCALE GENOMIC DNA]</scope>
    <source>
        <strain evidence="1 2">KCTC 52763</strain>
    </source>
</reference>
<dbReference type="Proteomes" id="UP000442714">
    <property type="component" value="Unassembled WGS sequence"/>
</dbReference>
<dbReference type="EMBL" id="WTYX01000001">
    <property type="protein sequence ID" value="MXO90443.1"/>
    <property type="molecule type" value="Genomic_DNA"/>
</dbReference>
<dbReference type="AlphaFoldDB" id="A0A844ZRH6"/>
<keyword evidence="2" id="KW-1185">Reference proteome</keyword>
<evidence type="ECO:0000313" key="1">
    <source>
        <dbReference type="EMBL" id="MXO90443.1"/>
    </source>
</evidence>
<dbReference type="OrthoDB" id="7410166at2"/>
<comment type="caution">
    <text evidence="1">The sequence shown here is derived from an EMBL/GenBank/DDBJ whole genome shotgun (WGS) entry which is preliminary data.</text>
</comment>
<name>A0A844ZRH6_9SPHN</name>
<sequence>MIEIIPFMLFLIEWHPDRAGEFDLQRQPVVFRTLEECEAEGTKLADERNMSASDGLRYQFACTEIPRSEKISDAFDREIERKLERDLGSRK</sequence>
<protein>
    <submittedName>
        <fullName evidence="1">Uncharacterized protein</fullName>
    </submittedName>
</protein>
<evidence type="ECO:0000313" key="2">
    <source>
        <dbReference type="Proteomes" id="UP000442714"/>
    </source>
</evidence>
<gene>
    <name evidence="1" type="ORF">GRI41_06390</name>
</gene>
<dbReference type="RefSeq" id="WP_160603902.1">
    <property type="nucleotide sequence ID" value="NZ_WTYX01000001.1"/>
</dbReference>